<dbReference type="SFLD" id="SFLDS00003">
    <property type="entry name" value="Haloacid_Dehalogenase"/>
    <property type="match status" value="1"/>
</dbReference>
<dbReference type="Pfam" id="PF00702">
    <property type="entry name" value="Hydrolase"/>
    <property type="match status" value="1"/>
</dbReference>
<proteinExistence type="predicted"/>
<name>A0ABT0ECF8_9PSED</name>
<dbReference type="SUPFAM" id="SSF56784">
    <property type="entry name" value="HAD-like"/>
    <property type="match status" value="1"/>
</dbReference>
<dbReference type="InterPro" id="IPR006439">
    <property type="entry name" value="HAD-SF_hydro_IA"/>
</dbReference>
<keyword evidence="3" id="KW-1185">Reference proteome</keyword>
<evidence type="ECO:0000313" key="3">
    <source>
        <dbReference type="Proteomes" id="UP001317085"/>
    </source>
</evidence>
<dbReference type="InterPro" id="IPR023214">
    <property type="entry name" value="HAD_sf"/>
</dbReference>
<dbReference type="EMBL" id="JAKNRV010000011">
    <property type="protein sequence ID" value="MCK1783327.1"/>
    <property type="molecule type" value="Genomic_DNA"/>
</dbReference>
<dbReference type="SFLD" id="SFLDG01129">
    <property type="entry name" value="C1.5:_HAD__Beta-PGM__Phosphata"/>
    <property type="match status" value="1"/>
</dbReference>
<sequence>MPVLAAIFDAFGTLVKISEGSHPYRKILKLGIEQGRRPQPTDAEHLLSMPLDLRQAADFFGIQVDPGVMARLESDLRNELADIRAYPDGLIAVDALQAAGVKVVVCSNLAKPYAAAIEHLYPGLDGYSYSFAVRAIKPSFDIYHHATQLVSVSPSDAWMIGDSRRCDCEGPTAFGMRGFWLDRQGGGPYTSLHQFAEAILRTR</sequence>
<dbReference type="PANTHER" id="PTHR43316:SF3">
    <property type="entry name" value="HALOACID DEHALOGENASE, TYPE II (AFU_ORTHOLOGUE AFUA_2G07750)-RELATED"/>
    <property type="match status" value="1"/>
</dbReference>
<accession>A0ABT0ECF8</accession>
<keyword evidence="1 2" id="KW-0378">Hydrolase</keyword>
<dbReference type="InterPro" id="IPR051540">
    <property type="entry name" value="S-2-haloacid_dehalogenase"/>
</dbReference>
<organism evidence="2 3">
    <name type="scientific">Pseudomonas emilianonis</name>
    <dbReference type="NCBI Taxonomy" id="2915812"/>
    <lineage>
        <taxon>Bacteria</taxon>
        <taxon>Pseudomonadati</taxon>
        <taxon>Pseudomonadota</taxon>
        <taxon>Gammaproteobacteria</taxon>
        <taxon>Pseudomonadales</taxon>
        <taxon>Pseudomonadaceae</taxon>
        <taxon>Pseudomonas</taxon>
    </lineage>
</organism>
<protein>
    <submittedName>
        <fullName evidence="2">HAD family hydrolase</fullName>
    </submittedName>
</protein>
<dbReference type="InterPro" id="IPR036412">
    <property type="entry name" value="HAD-like_sf"/>
</dbReference>
<evidence type="ECO:0000313" key="2">
    <source>
        <dbReference type="EMBL" id="MCK1783327.1"/>
    </source>
</evidence>
<dbReference type="Proteomes" id="UP001317085">
    <property type="component" value="Unassembled WGS sequence"/>
</dbReference>
<comment type="caution">
    <text evidence="2">The sequence shown here is derived from an EMBL/GenBank/DDBJ whole genome shotgun (WGS) entry which is preliminary data.</text>
</comment>
<dbReference type="Gene3D" id="3.40.50.1000">
    <property type="entry name" value="HAD superfamily/HAD-like"/>
    <property type="match status" value="1"/>
</dbReference>
<dbReference type="PRINTS" id="PR00413">
    <property type="entry name" value="HADHALOGNASE"/>
</dbReference>
<reference evidence="2 3" key="1">
    <citation type="submission" date="2022-02" db="EMBL/GenBank/DDBJ databases">
        <title>Comparative genomics of the first Antarctic Pseudomonas spp. capable of biotransforming 2,4,6-Trinitrotoluene.</title>
        <authorList>
            <person name="Cabrera M.A."/>
            <person name="Marquez S.L."/>
            <person name="Perez-Donoso J.M."/>
        </authorList>
    </citation>
    <scope>NUCLEOTIDE SEQUENCE [LARGE SCALE GENOMIC DNA]</scope>
    <source>
        <strain evidence="2 3">TNT11</strain>
    </source>
</reference>
<gene>
    <name evidence="2" type="ORF">L9Z73_02815</name>
</gene>
<evidence type="ECO:0000256" key="1">
    <source>
        <dbReference type="ARBA" id="ARBA00022801"/>
    </source>
</evidence>
<dbReference type="RefSeq" id="WP_247396121.1">
    <property type="nucleotide sequence ID" value="NZ_JAKNRV010000011.1"/>
</dbReference>
<dbReference type="GO" id="GO:0016787">
    <property type="term" value="F:hydrolase activity"/>
    <property type="evidence" value="ECO:0007669"/>
    <property type="project" value="UniProtKB-KW"/>
</dbReference>
<dbReference type="PANTHER" id="PTHR43316">
    <property type="entry name" value="HYDROLASE, HALOACID DELAHOGENASE-RELATED"/>
    <property type="match status" value="1"/>
</dbReference>